<sequence length="342" mass="39189">MDVDEVILSSRSSFNRMRMYIKDKPHKYETKLYRLCCSQSAYCIQWVLECVFGHTPFFRNAKLVIVFEVYLDKSETVDGFAARDENAGPVILTPIRKQLLDALSAEAADVFDRFYTLLLVVNFYIIGTVIISRLGLSEQIVLKKEKDKRRRKEASRPVPVRGTFAFAESRLVPNMKVLNVELDNIVRRAKRGQQEEVACRRVLKDYRPFMGILSPTSCPVQRKLFLGFVDLAIVNAFIVHNRARTATNKTKSSHIDFLKQFHLELCQLSKSIFGRSPGPSTRMPVKTEDKRKVNKEGSQKIQQRASKESWLLKDVVTGGDTAFRCSTCVQTSYNKKTREAKT</sequence>
<accession>A0A2P4XAB8</accession>
<gene>
    <name evidence="3" type="ORF">PHPALM_28355</name>
</gene>
<dbReference type="PANTHER" id="PTHR46599">
    <property type="entry name" value="PIGGYBAC TRANSPOSABLE ELEMENT-DERIVED PROTEIN 4"/>
    <property type="match status" value="1"/>
</dbReference>
<evidence type="ECO:0000313" key="3">
    <source>
        <dbReference type="EMBL" id="POM62486.1"/>
    </source>
</evidence>
<protein>
    <recommendedName>
        <fullName evidence="5">PiggyBac transposable element-derived protein domain-containing protein</fullName>
    </recommendedName>
</protein>
<feature type="transmembrane region" description="Helical" evidence="2">
    <location>
        <begin position="114"/>
        <end position="136"/>
    </location>
</feature>
<feature type="region of interest" description="Disordered" evidence="1">
    <location>
        <begin position="277"/>
        <end position="300"/>
    </location>
</feature>
<keyword evidence="4" id="KW-1185">Reference proteome</keyword>
<comment type="caution">
    <text evidence="3">The sequence shown here is derived from an EMBL/GenBank/DDBJ whole genome shotgun (WGS) entry which is preliminary data.</text>
</comment>
<reference evidence="3 4" key="1">
    <citation type="journal article" date="2017" name="Genome Biol. Evol.">
        <title>Phytophthora megakarya and P. palmivora, closely related causal agents of cacao black pod rot, underwent increases in genome sizes and gene numbers by different mechanisms.</title>
        <authorList>
            <person name="Ali S.S."/>
            <person name="Shao J."/>
            <person name="Lary D.J."/>
            <person name="Kronmiller B."/>
            <person name="Shen D."/>
            <person name="Strem M.D."/>
            <person name="Amoako-Attah I."/>
            <person name="Akrofi A.Y."/>
            <person name="Begoude B.A."/>
            <person name="Ten Hoopen G.M."/>
            <person name="Coulibaly K."/>
            <person name="Kebe B.I."/>
            <person name="Melnick R.L."/>
            <person name="Guiltinan M.J."/>
            <person name="Tyler B.M."/>
            <person name="Meinhardt L.W."/>
            <person name="Bailey B.A."/>
        </authorList>
    </citation>
    <scope>NUCLEOTIDE SEQUENCE [LARGE SCALE GENOMIC DNA]</scope>
    <source>
        <strain evidence="4">sbr112.9</strain>
    </source>
</reference>
<evidence type="ECO:0000256" key="2">
    <source>
        <dbReference type="SAM" id="Phobius"/>
    </source>
</evidence>
<dbReference type="Proteomes" id="UP000237271">
    <property type="component" value="Unassembled WGS sequence"/>
</dbReference>
<evidence type="ECO:0000256" key="1">
    <source>
        <dbReference type="SAM" id="MobiDB-lite"/>
    </source>
</evidence>
<dbReference type="EMBL" id="NCKW01015558">
    <property type="protein sequence ID" value="POM62486.1"/>
    <property type="molecule type" value="Genomic_DNA"/>
</dbReference>
<dbReference type="PANTHER" id="PTHR46599:SF3">
    <property type="entry name" value="PIGGYBAC TRANSPOSABLE ELEMENT-DERIVED PROTEIN 4"/>
    <property type="match status" value="1"/>
</dbReference>
<keyword evidence="2" id="KW-0472">Membrane</keyword>
<name>A0A2P4XAB8_9STRA</name>
<evidence type="ECO:0000313" key="4">
    <source>
        <dbReference type="Proteomes" id="UP000237271"/>
    </source>
</evidence>
<keyword evidence="2" id="KW-0812">Transmembrane</keyword>
<keyword evidence="2" id="KW-1133">Transmembrane helix</keyword>
<dbReference type="AlphaFoldDB" id="A0A2P4XAB8"/>
<organism evidence="3 4">
    <name type="scientific">Phytophthora palmivora</name>
    <dbReference type="NCBI Taxonomy" id="4796"/>
    <lineage>
        <taxon>Eukaryota</taxon>
        <taxon>Sar</taxon>
        <taxon>Stramenopiles</taxon>
        <taxon>Oomycota</taxon>
        <taxon>Peronosporomycetes</taxon>
        <taxon>Peronosporales</taxon>
        <taxon>Peronosporaceae</taxon>
        <taxon>Phytophthora</taxon>
    </lineage>
</organism>
<feature type="compositionally biased region" description="Basic and acidic residues" evidence="1">
    <location>
        <begin position="285"/>
        <end position="298"/>
    </location>
</feature>
<evidence type="ECO:0008006" key="5">
    <source>
        <dbReference type="Google" id="ProtNLM"/>
    </source>
</evidence>
<proteinExistence type="predicted"/>